<dbReference type="InterPro" id="IPR048279">
    <property type="entry name" value="MdtK-like"/>
</dbReference>
<dbReference type="GO" id="GO:0042910">
    <property type="term" value="F:xenobiotic transmembrane transporter activity"/>
    <property type="evidence" value="ECO:0007669"/>
    <property type="project" value="InterPro"/>
</dbReference>
<feature type="transmembrane region" description="Helical" evidence="7">
    <location>
        <begin position="163"/>
        <end position="183"/>
    </location>
</feature>
<accession>A0A926EJM0</accession>
<feature type="transmembrane region" description="Helical" evidence="7">
    <location>
        <begin position="412"/>
        <end position="432"/>
    </location>
</feature>
<feature type="transmembrane region" description="Helical" evidence="7">
    <location>
        <begin position="236"/>
        <end position="260"/>
    </location>
</feature>
<dbReference type="Proteomes" id="UP000655830">
    <property type="component" value="Unassembled WGS sequence"/>
</dbReference>
<name>A0A926EJM0_9FIRM</name>
<feature type="transmembrane region" description="Helical" evidence="7">
    <location>
        <begin position="18"/>
        <end position="42"/>
    </location>
</feature>
<dbReference type="PIRSF" id="PIRSF006603">
    <property type="entry name" value="DinF"/>
    <property type="match status" value="1"/>
</dbReference>
<comment type="caution">
    <text evidence="8">The sequence shown here is derived from an EMBL/GenBank/DDBJ whole genome shotgun (WGS) entry which is preliminary data.</text>
</comment>
<organism evidence="8 9">
    <name type="scientific">Zhenhengia yiwuensis</name>
    <dbReference type="NCBI Taxonomy" id="2763666"/>
    <lineage>
        <taxon>Bacteria</taxon>
        <taxon>Bacillati</taxon>
        <taxon>Bacillota</taxon>
        <taxon>Clostridia</taxon>
        <taxon>Lachnospirales</taxon>
        <taxon>Lachnospiraceae</taxon>
        <taxon>Zhenhengia</taxon>
    </lineage>
</organism>
<keyword evidence="5 7" id="KW-1133">Transmembrane helix</keyword>
<dbReference type="PANTHER" id="PTHR43823:SF3">
    <property type="entry name" value="MULTIDRUG EXPORT PROTEIN MEPA"/>
    <property type="match status" value="1"/>
</dbReference>
<evidence type="ECO:0000256" key="4">
    <source>
        <dbReference type="ARBA" id="ARBA00022692"/>
    </source>
</evidence>
<keyword evidence="9" id="KW-1185">Reference proteome</keyword>
<evidence type="ECO:0000256" key="7">
    <source>
        <dbReference type="SAM" id="Phobius"/>
    </source>
</evidence>
<dbReference type="InterPro" id="IPR002528">
    <property type="entry name" value="MATE_fam"/>
</dbReference>
<feature type="transmembrane region" description="Helical" evidence="7">
    <location>
        <begin position="54"/>
        <end position="80"/>
    </location>
</feature>
<evidence type="ECO:0000313" key="8">
    <source>
        <dbReference type="EMBL" id="MBC8579750.1"/>
    </source>
</evidence>
<sequence>MQSSCSLKKNIWKNYVSYLIPTVIGMVTYSLYCLADVLFVSLGVGSNGLAALNISLPIFTIYSALALLIGVGTSITIGVCKGQGLHEASNKLLTMALLTIALLGSFFTLISVLFTEQLALILGADPIILKEVIAYLKPVSWGVLFYMLSGALTVIVRGDGNPNLVMVAGVVGNVVNIVLDYVFVMPMGLGTFGAGLATAIGFTISMVILLFHFVLKKNTVHFTKYFWDLSLYNRMLKNGVGASILEISTGVTIFLINLALMEVSGATAVAIFSVISNISFIAKGLFGGMAQASQPIISLNYGLKDFKIVHIAYQFAMWVAGGSGLLAFLLLALFSKPIIEGLVSSEPAVVSQGMKAIHLYFIAFAFTGFNTVLMYYFQSIERSFYSSVMSFLRGIGLIFILLLILPRYLGEAGIWLVLPVTEIITFIIFITLKKYFVKL</sequence>
<reference evidence="8" key="1">
    <citation type="submission" date="2020-08" db="EMBL/GenBank/DDBJ databases">
        <title>Genome public.</title>
        <authorList>
            <person name="Liu C."/>
            <person name="Sun Q."/>
        </authorList>
    </citation>
    <scope>NUCLEOTIDE SEQUENCE</scope>
    <source>
        <strain evidence="8">NSJ-12</strain>
    </source>
</reference>
<evidence type="ECO:0000256" key="5">
    <source>
        <dbReference type="ARBA" id="ARBA00022989"/>
    </source>
</evidence>
<keyword evidence="6 7" id="KW-0472">Membrane</keyword>
<feature type="transmembrane region" description="Helical" evidence="7">
    <location>
        <begin position="92"/>
        <end position="114"/>
    </location>
</feature>
<dbReference type="Pfam" id="PF01554">
    <property type="entry name" value="MatE"/>
    <property type="match status" value="2"/>
</dbReference>
<dbReference type="RefSeq" id="WP_249332705.1">
    <property type="nucleotide sequence ID" value="NZ_JACRSY010000013.1"/>
</dbReference>
<dbReference type="EMBL" id="JACRSY010000013">
    <property type="protein sequence ID" value="MBC8579750.1"/>
    <property type="molecule type" value="Genomic_DNA"/>
</dbReference>
<comment type="subcellular location">
    <subcellularLocation>
        <location evidence="1">Cell membrane</location>
        <topology evidence="1">Multi-pass membrane protein</topology>
    </subcellularLocation>
</comment>
<keyword evidence="3" id="KW-1003">Cell membrane</keyword>
<dbReference type="GO" id="GO:0005886">
    <property type="term" value="C:plasma membrane"/>
    <property type="evidence" value="ECO:0007669"/>
    <property type="project" value="UniProtKB-SubCell"/>
</dbReference>
<dbReference type="PANTHER" id="PTHR43823">
    <property type="entry name" value="SPORULATION PROTEIN YKVU"/>
    <property type="match status" value="1"/>
</dbReference>
<evidence type="ECO:0000256" key="2">
    <source>
        <dbReference type="ARBA" id="ARBA00022448"/>
    </source>
</evidence>
<feature type="transmembrane region" description="Helical" evidence="7">
    <location>
        <begin position="311"/>
        <end position="334"/>
    </location>
</feature>
<dbReference type="GO" id="GO:0015297">
    <property type="term" value="F:antiporter activity"/>
    <property type="evidence" value="ECO:0007669"/>
    <property type="project" value="InterPro"/>
</dbReference>
<feature type="transmembrane region" description="Helical" evidence="7">
    <location>
        <begin position="384"/>
        <end position="406"/>
    </location>
</feature>
<protein>
    <submittedName>
        <fullName evidence="8">Polysaccharide biosynthesis C-terminal domain-containing protein</fullName>
    </submittedName>
</protein>
<dbReference type="InterPro" id="IPR051327">
    <property type="entry name" value="MATE_MepA_subfamily"/>
</dbReference>
<dbReference type="AlphaFoldDB" id="A0A926EJM0"/>
<gene>
    <name evidence="8" type="ORF">H8718_09435</name>
</gene>
<feature type="transmembrane region" description="Helical" evidence="7">
    <location>
        <begin position="189"/>
        <end position="215"/>
    </location>
</feature>
<evidence type="ECO:0000256" key="6">
    <source>
        <dbReference type="ARBA" id="ARBA00023136"/>
    </source>
</evidence>
<keyword evidence="2" id="KW-0813">Transport</keyword>
<feature type="transmembrane region" description="Helical" evidence="7">
    <location>
        <begin position="266"/>
        <end position="290"/>
    </location>
</feature>
<keyword evidence="4 7" id="KW-0812">Transmembrane</keyword>
<evidence type="ECO:0000313" key="9">
    <source>
        <dbReference type="Proteomes" id="UP000655830"/>
    </source>
</evidence>
<proteinExistence type="predicted"/>
<feature type="transmembrane region" description="Helical" evidence="7">
    <location>
        <begin position="134"/>
        <end position="156"/>
    </location>
</feature>
<feature type="transmembrane region" description="Helical" evidence="7">
    <location>
        <begin position="357"/>
        <end position="377"/>
    </location>
</feature>
<evidence type="ECO:0000256" key="3">
    <source>
        <dbReference type="ARBA" id="ARBA00022475"/>
    </source>
</evidence>
<evidence type="ECO:0000256" key="1">
    <source>
        <dbReference type="ARBA" id="ARBA00004651"/>
    </source>
</evidence>